<dbReference type="OrthoDB" id="30259at2"/>
<accession>F2NL95</accession>
<dbReference type="HOGENOM" id="CLU_792096_0_0_0"/>
<gene>
    <name evidence="2" type="ordered locus">Marky_0970</name>
</gene>
<protein>
    <submittedName>
        <fullName evidence="2">Uncharacterized protein</fullName>
    </submittedName>
</protein>
<dbReference type="STRING" id="869210.Marky_0970"/>
<reference evidence="2 3" key="1">
    <citation type="journal article" date="2012" name="Stand. Genomic Sci.">
        <title>Complete genome sequence of the aerobic, heterotroph Marinithermus hydrothermalis type strain (T1(T)) from a deep-sea hydrothermal vent chimney.</title>
        <authorList>
            <person name="Copeland A."/>
            <person name="Gu W."/>
            <person name="Yasawong M."/>
            <person name="Lapidus A."/>
            <person name="Lucas S."/>
            <person name="Deshpande S."/>
            <person name="Pagani I."/>
            <person name="Tapia R."/>
            <person name="Cheng J.F."/>
            <person name="Goodwin L.A."/>
            <person name="Pitluck S."/>
            <person name="Liolios K."/>
            <person name="Ivanova N."/>
            <person name="Mavromatis K."/>
            <person name="Mikhailova N."/>
            <person name="Pati A."/>
            <person name="Chen A."/>
            <person name="Palaniappan K."/>
            <person name="Land M."/>
            <person name="Pan C."/>
            <person name="Brambilla E.M."/>
            <person name="Rohde M."/>
            <person name="Tindall B.J."/>
            <person name="Sikorski J."/>
            <person name="Goker M."/>
            <person name="Detter J.C."/>
            <person name="Bristow J."/>
            <person name="Eisen J.A."/>
            <person name="Markowitz V."/>
            <person name="Hugenholtz P."/>
            <person name="Kyrpides N.C."/>
            <person name="Klenk H.P."/>
            <person name="Woyke T."/>
        </authorList>
    </citation>
    <scope>NUCLEOTIDE SEQUENCE [LARGE SCALE GENOMIC DNA]</scope>
    <source>
        <strain evidence="3">DSM 14884 / JCM 11576 / T1</strain>
    </source>
</reference>
<dbReference type="AlphaFoldDB" id="F2NL95"/>
<evidence type="ECO:0000313" key="3">
    <source>
        <dbReference type="Proteomes" id="UP000007030"/>
    </source>
</evidence>
<dbReference type="Proteomes" id="UP000007030">
    <property type="component" value="Chromosome"/>
</dbReference>
<dbReference type="EMBL" id="CP002630">
    <property type="protein sequence ID" value="AEB11714.1"/>
    <property type="molecule type" value="Genomic_DNA"/>
</dbReference>
<dbReference type="KEGG" id="mhd:Marky_0970"/>
<name>F2NL95_MARHT</name>
<dbReference type="RefSeq" id="WP_013703762.1">
    <property type="nucleotide sequence ID" value="NC_015387.1"/>
</dbReference>
<keyword evidence="3" id="KW-1185">Reference proteome</keyword>
<sequence length="363" mass="40429">MRGRYVLTSACLHTGTMSLTRTLREMLEGVERARFVDEDGEVWECWVNRADGRVEGLAPYYQKRRLGINDIIWLTLQEDGSIALEAATARQPKPRPAVAAKAEPVREPVEVEAQPAGKPAPKRVRVTPYPKTVLYPQEGSEPSPAYVQALETLGFQRVQDQRAPIYRAHLGRRGYAVALGRYGEVDLKDLLAARREGRVAYAAVVVTESEKEAVKAELRELRLALVTPEALTHLARLRSLFPVGPVELERLLKQGRVDLDAVEALAHEIDRWVGERAAFSTVLIALTDYPAQQVFLLEDLMENLGESGIDRETVAAILEVLAGPPFLLLRRLAPGEYLLRETVADALGHLAEYALSLRNRLMS</sequence>
<proteinExistence type="predicted"/>
<evidence type="ECO:0000256" key="1">
    <source>
        <dbReference type="SAM" id="MobiDB-lite"/>
    </source>
</evidence>
<evidence type="ECO:0000313" key="2">
    <source>
        <dbReference type="EMBL" id="AEB11714.1"/>
    </source>
</evidence>
<feature type="region of interest" description="Disordered" evidence="1">
    <location>
        <begin position="93"/>
        <end position="123"/>
    </location>
</feature>
<dbReference type="eggNOG" id="ENOG502ZBS1">
    <property type="taxonomic scope" value="Bacteria"/>
</dbReference>
<organism evidence="2 3">
    <name type="scientific">Marinithermus hydrothermalis (strain DSM 14884 / JCM 11576 / T1)</name>
    <dbReference type="NCBI Taxonomy" id="869210"/>
    <lineage>
        <taxon>Bacteria</taxon>
        <taxon>Thermotogati</taxon>
        <taxon>Deinococcota</taxon>
        <taxon>Deinococci</taxon>
        <taxon>Thermales</taxon>
        <taxon>Thermaceae</taxon>
        <taxon>Marinithermus</taxon>
    </lineage>
</organism>